<dbReference type="Gene3D" id="2.40.50.140">
    <property type="entry name" value="Nucleic acid-binding proteins"/>
    <property type="match status" value="1"/>
</dbReference>
<protein>
    <recommendedName>
        <fullName evidence="3">Replication factor A C-terminal domain-containing protein</fullName>
    </recommendedName>
</protein>
<gene>
    <name evidence="1" type="ORF">DY000_02005339</name>
</gene>
<keyword evidence="2" id="KW-1185">Reference proteome</keyword>
<evidence type="ECO:0000313" key="1">
    <source>
        <dbReference type="EMBL" id="KAF3542891.1"/>
    </source>
</evidence>
<comment type="caution">
    <text evidence="1">The sequence shown here is derived from an EMBL/GenBank/DDBJ whole genome shotgun (WGS) entry which is preliminary data.</text>
</comment>
<evidence type="ECO:0000313" key="2">
    <source>
        <dbReference type="Proteomes" id="UP000266723"/>
    </source>
</evidence>
<reference evidence="1 2" key="1">
    <citation type="journal article" date="2020" name="BMC Genomics">
        <title>Intraspecific diversification of the crop wild relative Brassica cretica Lam. using demographic model selection.</title>
        <authorList>
            <person name="Kioukis A."/>
            <person name="Michalopoulou V.A."/>
            <person name="Briers L."/>
            <person name="Pirintsos S."/>
            <person name="Studholme D.J."/>
            <person name="Pavlidis P."/>
            <person name="Sarris P.F."/>
        </authorList>
    </citation>
    <scope>NUCLEOTIDE SEQUENCE [LARGE SCALE GENOMIC DNA]</scope>
    <source>
        <strain evidence="2">cv. PFS-1207/04</strain>
    </source>
</reference>
<name>A0ABQ7BTU2_BRACR</name>
<dbReference type="SUPFAM" id="SSF50249">
    <property type="entry name" value="Nucleic acid-binding proteins"/>
    <property type="match status" value="1"/>
</dbReference>
<dbReference type="InterPro" id="IPR012340">
    <property type="entry name" value="NA-bd_OB-fold"/>
</dbReference>
<dbReference type="Proteomes" id="UP000266723">
    <property type="component" value="Unassembled WGS sequence"/>
</dbReference>
<organism evidence="1 2">
    <name type="scientific">Brassica cretica</name>
    <name type="common">Mustard</name>
    <dbReference type="NCBI Taxonomy" id="69181"/>
    <lineage>
        <taxon>Eukaryota</taxon>
        <taxon>Viridiplantae</taxon>
        <taxon>Streptophyta</taxon>
        <taxon>Embryophyta</taxon>
        <taxon>Tracheophyta</taxon>
        <taxon>Spermatophyta</taxon>
        <taxon>Magnoliopsida</taxon>
        <taxon>eudicotyledons</taxon>
        <taxon>Gunneridae</taxon>
        <taxon>Pentapetalae</taxon>
        <taxon>rosids</taxon>
        <taxon>malvids</taxon>
        <taxon>Brassicales</taxon>
        <taxon>Brassicaceae</taxon>
        <taxon>Brassiceae</taxon>
        <taxon>Brassica</taxon>
    </lineage>
</organism>
<accession>A0ABQ7BTU2</accession>
<sequence length="265" mass="29748">MFIPSLPYSATMTVELPQPSVLLRFWEAQALMWLDILMVDVNTELFDLANTNTHLPDITGGIIGVQSTVSDPPEEKNRVMVSCDETVTVSLFDSQLFLFTKSLKPCVLIRMSLLVVLILEVVCSSMQRQEHMCNLIRRRMQGKSDSTSMDTGLPSAAPLLRSYAKVETMTMAELNAFVVNAASQEIDFLRIGRFVRLDKDKGWCYAACSKCSKKLQRTASAFTCARCNNLHAVGALRCSKQWDKMNSRLLLGCYLSLWITLIICL</sequence>
<dbReference type="EMBL" id="QGKV02000832">
    <property type="protein sequence ID" value="KAF3542891.1"/>
    <property type="molecule type" value="Genomic_DNA"/>
</dbReference>
<proteinExistence type="predicted"/>
<evidence type="ECO:0008006" key="3">
    <source>
        <dbReference type="Google" id="ProtNLM"/>
    </source>
</evidence>